<evidence type="ECO:0000256" key="1">
    <source>
        <dbReference type="SAM" id="Coils"/>
    </source>
</evidence>
<dbReference type="Proteomes" id="UP000229570">
    <property type="component" value="Unassembled WGS sequence"/>
</dbReference>
<evidence type="ECO:0000256" key="2">
    <source>
        <dbReference type="SAM" id="Phobius"/>
    </source>
</evidence>
<name>A0A2H0KR51_9BACT</name>
<evidence type="ECO:0000313" key="3">
    <source>
        <dbReference type="EMBL" id="PIQ72864.1"/>
    </source>
</evidence>
<keyword evidence="2" id="KW-0812">Transmembrane</keyword>
<feature type="transmembrane region" description="Helical" evidence="2">
    <location>
        <begin position="241"/>
        <end position="261"/>
    </location>
</feature>
<protein>
    <recommendedName>
        <fullName evidence="5">PPM-type phosphatase domain-containing protein</fullName>
    </recommendedName>
</protein>
<feature type="coiled-coil region" evidence="1">
    <location>
        <begin position="295"/>
        <end position="347"/>
    </location>
</feature>
<keyword evidence="2" id="KW-0472">Membrane</keyword>
<accession>A0A2H0KR51</accession>
<proteinExistence type="predicted"/>
<keyword evidence="2" id="KW-1133">Transmembrane helix</keyword>
<dbReference type="EMBL" id="PCVL01000007">
    <property type="protein sequence ID" value="PIQ72864.1"/>
    <property type="molecule type" value="Genomic_DNA"/>
</dbReference>
<reference evidence="3 4" key="1">
    <citation type="submission" date="2017-09" db="EMBL/GenBank/DDBJ databases">
        <title>Depth-based differentiation of microbial function through sediment-hosted aquifers and enrichment of novel symbionts in the deep terrestrial subsurface.</title>
        <authorList>
            <person name="Probst A.J."/>
            <person name="Ladd B."/>
            <person name="Jarett J.K."/>
            <person name="Geller-Mcgrath D.E."/>
            <person name="Sieber C.M."/>
            <person name="Emerson J.B."/>
            <person name="Anantharaman K."/>
            <person name="Thomas B.C."/>
            <person name="Malmstrom R."/>
            <person name="Stieglmeier M."/>
            <person name="Klingl A."/>
            <person name="Woyke T."/>
            <person name="Ryan C.M."/>
            <person name="Banfield J.F."/>
        </authorList>
    </citation>
    <scope>NUCLEOTIDE SEQUENCE [LARGE SCALE GENOMIC DNA]</scope>
    <source>
        <strain evidence="3">CG11_big_fil_rev_8_21_14_0_20_35_14</strain>
    </source>
</reference>
<dbReference type="AlphaFoldDB" id="A0A2H0KR51"/>
<sequence>MFQQEIAFYLGEQKQDGFSGIVSQDNLFFVLETGSGFSEELGHQVLDLVKEKIKQSPINNLSSLENFIINLIQEKNLPSGFSIATGFLKDNILYLKTTGTGKVFIRRKNKLGLLIEGNTTASGPVENGDFFIFSTDNFFDLVGGRQGLENTFDQRSPTEIIDEITPNLKAKQDQGAVALFVNLISVVPSEIEESDSLSLRAKRSNPFQEIATSTRSAGLLAMTREKIRFLWSLMRNSKKTLTFITVFIIFLVFLWSVVLGYQRRTNASVQNKIKLAKELISQKLSTAEEVAFLNMDRALILIKESKEETNKLKKEVPLRSSSFEGQLEKLTVMITQVENKILKKEQRKYSEFFDLTVDDKSALGDRIYLDGETAFILDKRNLPAGRQGGTIYKLSLEKKSLNKNQLSEIKSANLVAGYEEEGFFYAKGSGVYRIDSDGKLKKIVDNDKDWGEIIDIYTYNGNIYLLDKGKDEVWKYLRGEDSYGNKSSYFESGQAIDFSSINSLAIDGSLYLAGNSIIIKYTSGLRDGFKVDLPESKPNFDKVFTSKDLEKIYLWDKSKGTIYVLGKTGEYIEQVNSDILSKGNDFVVYKEEIYMLVGSKIYKIESK</sequence>
<organism evidence="3 4">
    <name type="scientific">Candidatus Roizmanbacteria bacterium CG11_big_fil_rev_8_21_14_0_20_35_14</name>
    <dbReference type="NCBI Taxonomy" id="1974855"/>
    <lineage>
        <taxon>Bacteria</taxon>
        <taxon>Candidatus Roizmaniibacteriota</taxon>
    </lineage>
</organism>
<evidence type="ECO:0000313" key="4">
    <source>
        <dbReference type="Proteomes" id="UP000229570"/>
    </source>
</evidence>
<keyword evidence="1" id="KW-0175">Coiled coil</keyword>
<comment type="caution">
    <text evidence="3">The sequence shown here is derived from an EMBL/GenBank/DDBJ whole genome shotgun (WGS) entry which is preliminary data.</text>
</comment>
<evidence type="ECO:0008006" key="5">
    <source>
        <dbReference type="Google" id="ProtNLM"/>
    </source>
</evidence>
<gene>
    <name evidence="3" type="ORF">COV86_00735</name>
</gene>
<dbReference type="SUPFAM" id="SSF63829">
    <property type="entry name" value="Calcium-dependent phosphotriesterase"/>
    <property type="match status" value="1"/>
</dbReference>